<comment type="caution">
    <text evidence="2">The sequence shown here is derived from an EMBL/GenBank/DDBJ whole genome shotgun (WGS) entry which is preliminary data.</text>
</comment>
<keyword evidence="1" id="KW-0732">Signal</keyword>
<feature type="signal peptide" evidence="1">
    <location>
        <begin position="1"/>
        <end position="19"/>
    </location>
</feature>
<dbReference type="RefSeq" id="WP_144237240.1">
    <property type="nucleotide sequence ID" value="NZ_VJWA01000002.1"/>
</dbReference>
<keyword evidence="3" id="KW-1185">Reference proteome</keyword>
<dbReference type="OrthoDB" id="9788332at2"/>
<name>A0A552U740_9SPHN</name>
<dbReference type="Pfam" id="PF09912">
    <property type="entry name" value="DUF2141"/>
    <property type="match status" value="1"/>
</dbReference>
<dbReference type="Proteomes" id="UP000317894">
    <property type="component" value="Unassembled WGS sequence"/>
</dbReference>
<evidence type="ECO:0000313" key="2">
    <source>
        <dbReference type="EMBL" id="TRW14034.1"/>
    </source>
</evidence>
<proteinExistence type="predicted"/>
<accession>A0A552U740</accession>
<dbReference type="AlphaFoldDB" id="A0A552U740"/>
<evidence type="ECO:0000256" key="1">
    <source>
        <dbReference type="SAM" id="SignalP"/>
    </source>
</evidence>
<evidence type="ECO:0000313" key="3">
    <source>
        <dbReference type="Proteomes" id="UP000317894"/>
    </source>
</evidence>
<dbReference type="InterPro" id="IPR018673">
    <property type="entry name" value="DUF2141"/>
</dbReference>
<sequence>MFRLLAAAAILACAAPAAAAPLTFAFTGIETPKGAILMSVYDSEEAFDRGGKPLVSQMVAVAGTSVEIVADLPPGRYAVKAFHDIDGDGKMGTNPFGIPLEPFAFSNDAVGDMGPAKWTAAAFDFDAATPRHAIKIR</sequence>
<protein>
    <submittedName>
        <fullName evidence="2">DUF2141 domain-containing protein</fullName>
    </submittedName>
</protein>
<reference evidence="2 3" key="1">
    <citation type="submission" date="2019-07" db="EMBL/GenBank/DDBJ databases">
        <title>Novel species isolated from glacier.</title>
        <authorList>
            <person name="Liu Q."/>
            <person name="Xin Y.-H."/>
        </authorList>
    </citation>
    <scope>NUCLEOTIDE SEQUENCE [LARGE SCALE GENOMIC DNA]</scope>
    <source>
        <strain evidence="2 3">LB1R16</strain>
    </source>
</reference>
<feature type="chain" id="PRO_5022198433" evidence="1">
    <location>
        <begin position="20"/>
        <end position="137"/>
    </location>
</feature>
<dbReference type="EMBL" id="VJWA01000002">
    <property type="protein sequence ID" value="TRW14034.1"/>
    <property type="molecule type" value="Genomic_DNA"/>
</dbReference>
<gene>
    <name evidence="2" type="ORF">FMM06_09850</name>
</gene>
<organism evidence="2 3">
    <name type="scientific">Glacieibacterium frigidum</name>
    <dbReference type="NCBI Taxonomy" id="2593303"/>
    <lineage>
        <taxon>Bacteria</taxon>
        <taxon>Pseudomonadati</taxon>
        <taxon>Pseudomonadota</taxon>
        <taxon>Alphaproteobacteria</taxon>
        <taxon>Sphingomonadales</taxon>
        <taxon>Sphingosinicellaceae</taxon>
        <taxon>Glacieibacterium</taxon>
    </lineage>
</organism>